<dbReference type="AlphaFoldDB" id="A0A8X7S117"/>
<dbReference type="GO" id="GO:0030870">
    <property type="term" value="C:Mre11 complex"/>
    <property type="evidence" value="ECO:0007669"/>
    <property type="project" value="TreeGrafter"/>
</dbReference>
<gene>
    <name evidence="2" type="ORF">Bca52824_043394</name>
</gene>
<organism evidence="2 3">
    <name type="scientific">Brassica carinata</name>
    <name type="common">Ethiopian mustard</name>
    <name type="synonym">Abyssinian cabbage</name>
    <dbReference type="NCBI Taxonomy" id="52824"/>
    <lineage>
        <taxon>Eukaryota</taxon>
        <taxon>Viridiplantae</taxon>
        <taxon>Streptophyta</taxon>
        <taxon>Embryophyta</taxon>
        <taxon>Tracheophyta</taxon>
        <taxon>Spermatophyta</taxon>
        <taxon>Magnoliopsida</taxon>
        <taxon>eudicotyledons</taxon>
        <taxon>Gunneridae</taxon>
        <taxon>Pentapetalae</taxon>
        <taxon>rosids</taxon>
        <taxon>malvids</taxon>
        <taxon>Brassicales</taxon>
        <taxon>Brassicaceae</taxon>
        <taxon>Brassiceae</taxon>
        <taxon>Brassica</taxon>
    </lineage>
</organism>
<dbReference type="SUPFAM" id="SSF52540">
    <property type="entry name" value="P-loop containing nucleoside triphosphate hydrolases"/>
    <property type="match status" value="1"/>
</dbReference>
<accession>A0A8X7S117</accession>
<dbReference type="GO" id="GO:0000794">
    <property type="term" value="C:condensed nuclear chromosome"/>
    <property type="evidence" value="ECO:0007669"/>
    <property type="project" value="TreeGrafter"/>
</dbReference>
<evidence type="ECO:0000313" key="3">
    <source>
        <dbReference type="Proteomes" id="UP000886595"/>
    </source>
</evidence>
<dbReference type="Pfam" id="PF13558">
    <property type="entry name" value="SbcC_Walker_B"/>
    <property type="match status" value="1"/>
</dbReference>
<dbReference type="Proteomes" id="UP000886595">
    <property type="component" value="Unassembled WGS sequence"/>
</dbReference>
<keyword evidence="1" id="KW-0175">Coiled coil</keyword>
<dbReference type="GO" id="GO:0007004">
    <property type="term" value="P:telomere maintenance via telomerase"/>
    <property type="evidence" value="ECO:0007669"/>
    <property type="project" value="TreeGrafter"/>
</dbReference>
<dbReference type="GO" id="GO:0070192">
    <property type="term" value="P:chromosome organization involved in meiotic cell cycle"/>
    <property type="evidence" value="ECO:0007669"/>
    <property type="project" value="TreeGrafter"/>
</dbReference>
<dbReference type="GO" id="GO:0003691">
    <property type="term" value="F:double-stranded telomeric DNA binding"/>
    <property type="evidence" value="ECO:0007669"/>
    <property type="project" value="TreeGrafter"/>
</dbReference>
<comment type="caution">
    <text evidence="2">The sequence shown here is derived from an EMBL/GenBank/DDBJ whole genome shotgun (WGS) entry which is preliminary data.</text>
</comment>
<dbReference type="PANTHER" id="PTHR18867:SF12">
    <property type="entry name" value="DNA REPAIR PROTEIN RAD50"/>
    <property type="match status" value="1"/>
</dbReference>
<dbReference type="Gene3D" id="3.40.50.300">
    <property type="entry name" value="P-loop containing nucleotide triphosphate hydrolases"/>
    <property type="match status" value="1"/>
</dbReference>
<dbReference type="GO" id="GO:0006302">
    <property type="term" value="P:double-strand break repair"/>
    <property type="evidence" value="ECO:0007669"/>
    <property type="project" value="TreeGrafter"/>
</dbReference>
<protein>
    <recommendedName>
        <fullName evidence="4">DNA repair protein RAD50</fullName>
    </recommendedName>
</protein>
<dbReference type="GO" id="GO:0043047">
    <property type="term" value="F:single-stranded telomeric DNA binding"/>
    <property type="evidence" value="ECO:0007669"/>
    <property type="project" value="TreeGrafter"/>
</dbReference>
<dbReference type="OrthoDB" id="18797at2759"/>
<dbReference type="PANTHER" id="PTHR18867">
    <property type="entry name" value="RAD50"/>
    <property type="match status" value="1"/>
</dbReference>
<dbReference type="FunFam" id="3.40.50.300:FF:004004">
    <property type="entry name" value="DNA repair protein RAD50"/>
    <property type="match status" value="1"/>
</dbReference>
<evidence type="ECO:0000256" key="1">
    <source>
        <dbReference type="SAM" id="Coils"/>
    </source>
</evidence>
<sequence length="699" mass="80878">MAGDAEDRVKLSLKKTELENLKKKHKKMSVEREYDDLSLKSREAEKEVNMLQMKIQEVDNSLSKHHKDTESRKRYIESKLQALKQESFTIDAYPRLLDSAKDKRDYHKSKYNMATGLRQMFEPFEQVAREHHFVLAASALFQQKKRITSLKGFNHGDHVKALAAESSNADSIFQQLDKLRSVFEEYTKLTDEIIPLAEKSLQEFTEELEQKSEALDDVLAISAQIKSEKESVEALGHGVKTMQEIQSELSSLQSTKYIMPPGQMACTKREKAKAANLLRDVTKTEEDLERLAEEKSQLDLDVKHLTEAVGPLAKEKEQLLSVYNDVKVKRNQEYEELAEKKRNYQQEVEALLKANSKINEYNDLKKGERLNDIQEKQRAAESQLQSSESRRNEIVAELSKSKDLMRNQDQLRRNIEDNLNYRTTKAAVEVLTREIESLEEQILNFGGIPAVEAEIVKILRERERLLSELNRCRGTVSVYQSSISKNKVELKQTQYKDIDKRHFDQLIQLKTTEMANKDLDRYYNALDKALMRFHTMKMEEINKIIRELWQQTYRGQDIDYIRIHSDSEGAGTRSYSYKVLMQTGDTELEMRGRCSAGQKVLASLIIRLALAETFCLNCGILALDEPTTNLDGPNSESLAGALLRIMEDRKGQENFQLIVITHDERFAQMIGQRQHAEKYYRIAKDDMQHSIIETQEIFD</sequence>
<reference evidence="2 3" key="1">
    <citation type="submission" date="2020-02" db="EMBL/GenBank/DDBJ databases">
        <authorList>
            <person name="Ma Q."/>
            <person name="Huang Y."/>
            <person name="Song X."/>
            <person name="Pei D."/>
        </authorList>
    </citation>
    <scope>NUCLEOTIDE SEQUENCE [LARGE SCALE GENOMIC DNA]</scope>
    <source>
        <strain evidence="2">Sxm20200214</strain>
        <tissue evidence="2">Leaf</tissue>
    </source>
</reference>
<proteinExistence type="predicted"/>
<dbReference type="EMBL" id="JAAMPC010000009">
    <property type="protein sequence ID" value="KAG2296725.1"/>
    <property type="molecule type" value="Genomic_DNA"/>
</dbReference>
<dbReference type="GO" id="GO:0000722">
    <property type="term" value="P:telomere maintenance via recombination"/>
    <property type="evidence" value="ECO:0007669"/>
    <property type="project" value="TreeGrafter"/>
</dbReference>
<feature type="coiled-coil region" evidence="1">
    <location>
        <begin position="11"/>
        <end position="86"/>
    </location>
</feature>
<dbReference type="GO" id="GO:0051880">
    <property type="term" value="F:G-quadruplex DNA binding"/>
    <property type="evidence" value="ECO:0007669"/>
    <property type="project" value="TreeGrafter"/>
</dbReference>
<evidence type="ECO:0000313" key="2">
    <source>
        <dbReference type="EMBL" id="KAG2296725.1"/>
    </source>
</evidence>
<keyword evidence="3" id="KW-1185">Reference proteome</keyword>
<name>A0A8X7S117_BRACI</name>
<feature type="coiled-coil region" evidence="1">
    <location>
        <begin position="194"/>
        <end position="221"/>
    </location>
</feature>
<feature type="coiled-coil region" evidence="1">
    <location>
        <begin position="274"/>
        <end position="390"/>
    </location>
</feature>
<evidence type="ECO:0008006" key="4">
    <source>
        <dbReference type="Google" id="ProtNLM"/>
    </source>
</evidence>
<dbReference type="InterPro" id="IPR027417">
    <property type="entry name" value="P-loop_NTPase"/>
</dbReference>